<evidence type="ECO:0000313" key="2">
    <source>
        <dbReference type="Proteomes" id="UP000323439"/>
    </source>
</evidence>
<organism evidence="1 2">
    <name type="scientific">Methanobrevibacter millerae</name>
    <dbReference type="NCBI Taxonomy" id="230361"/>
    <lineage>
        <taxon>Archaea</taxon>
        <taxon>Methanobacteriati</taxon>
        <taxon>Methanobacteriota</taxon>
        <taxon>Methanomada group</taxon>
        <taxon>Methanobacteria</taxon>
        <taxon>Methanobacteriales</taxon>
        <taxon>Methanobacteriaceae</taxon>
        <taxon>Methanobrevibacter</taxon>
    </lineage>
</organism>
<dbReference type="OrthoDB" id="75739at2157"/>
<name>A0A1G5XDI6_9EURY</name>
<accession>A0A1G5XDI6</accession>
<dbReference type="EMBL" id="FMXB01000020">
    <property type="protein sequence ID" value="SDA67625.1"/>
    <property type="molecule type" value="Genomic_DNA"/>
</dbReference>
<sequence>MRKITLILLIIIVLIAGFMVSTLASPILVIAEDVDEGGAGGVDMAAKFSMTGFEWIYPGSSVNAQGETLHNIHDDHPDDPYGAARDIMEYTYHFRPHLIVGINNEAANAIYGDGIVDKIRSNDAYNGYAGSANVQGTMSRGDAVSTAMSNSQMNILQIPIQALMGNIAFHFG</sequence>
<keyword evidence="2" id="KW-1185">Reference proteome</keyword>
<dbReference type="AlphaFoldDB" id="A0A1G5XDI6"/>
<gene>
    <name evidence="1" type="ORF">SAMN02910315_02105</name>
</gene>
<proteinExistence type="predicted"/>
<evidence type="ECO:0000313" key="1">
    <source>
        <dbReference type="EMBL" id="SDA67625.1"/>
    </source>
</evidence>
<reference evidence="1 2" key="1">
    <citation type="submission" date="2016-10" db="EMBL/GenBank/DDBJ databases">
        <authorList>
            <person name="Varghese N."/>
            <person name="Submissions S."/>
        </authorList>
    </citation>
    <scope>NUCLEOTIDE SEQUENCE [LARGE SCALE GENOMIC DNA]</scope>
    <source>
        <strain evidence="1 2">DSM 16643</strain>
    </source>
</reference>
<protein>
    <submittedName>
        <fullName evidence="1">Uncharacterized protein</fullName>
    </submittedName>
</protein>
<dbReference type="RefSeq" id="WP_149732593.1">
    <property type="nucleotide sequence ID" value="NZ_FMXB01000020.1"/>
</dbReference>
<dbReference type="Proteomes" id="UP000323439">
    <property type="component" value="Unassembled WGS sequence"/>
</dbReference>